<gene>
    <name evidence="1" type="ORF">L1987_29963</name>
</gene>
<accession>A0ACB9I271</accession>
<evidence type="ECO:0000313" key="2">
    <source>
        <dbReference type="Proteomes" id="UP001056120"/>
    </source>
</evidence>
<dbReference type="Proteomes" id="UP001056120">
    <property type="component" value="Linkage Group LG10"/>
</dbReference>
<keyword evidence="2" id="KW-1185">Reference proteome</keyword>
<comment type="caution">
    <text evidence="1">The sequence shown here is derived from an EMBL/GenBank/DDBJ whole genome shotgun (WGS) entry which is preliminary data.</text>
</comment>
<sequence>MSMLINGIDDKDDEMFTYRQIQMTSGRFCEMLLQDASWLEETSIIEQQSSGFGTADLMRVKNSRSMYGKKKHVAILAIGTLSSPTRKRSIATIVVTIRVLKPEVNVKEIQQDDDYDEELDEFNRRCEEFIQKVKLRMQLESSKCKSRCPRNSTVYTRHRMEER</sequence>
<dbReference type="EMBL" id="CM042027">
    <property type="protein sequence ID" value="KAI3801846.1"/>
    <property type="molecule type" value="Genomic_DNA"/>
</dbReference>
<protein>
    <submittedName>
        <fullName evidence="1">Uncharacterized protein</fullName>
    </submittedName>
</protein>
<evidence type="ECO:0000313" key="1">
    <source>
        <dbReference type="EMBL" id="KAI3801846.1"/>
    </source>
</evidence>
<proteinExistence type="predicted"/>
<reference evidence="1 2" key="2">
    <citation type="journal article" date="2022" name="Mol. Ecol. Resour.">
        <title>The genomes of chicory, endive, great burdock and yacon provide insights into Asteraceae paleo-polyploidization history and plant inulin production.</title>
        <authorList>
            <person name="Fan W."/>
            <person name="Wang S."/>
            <person name="Wang H."/>
            <person name="Wang A."/>
            <person name="Jiang F."/>
            <person name="Liu H."/>
            <person name="Zhao H."/>
            <person name="Xu D."/>
            <person name="Zhang Y."/>
        </authorList>
    </citation>
    <scope>NUCLEOTIDE SEQUENCE [LARGE SCALE GENOMIC DNA]</scope>
    <source>
        <strain evidence="2">cv. Yunnan</strain>
        <tissue evidence="1">Leaves</tissue>
    </source>
</reference>
<name>A0ACB9I271_9ASTR</name>
<organism evidence="1 2">
    <name type="scientific">Smallanthus sonchifolius</name>
    <dbReference type="NCBI Taxonomy" id="185202"/>
    <lineage>
        <taxon>Eukaryota</taxon>
        <taxon>Viridiplantae</taxon>
        <taxon>Streptophyta</taxon>
        <taxon>Embryophyta</taxon>
        <taxon>Tracheophyta</taxon>
        <taxon>Spermatophyta</taxon>
        <taxon>Magnoliopsida</taxon>
        <taxon>eudicotyledons</taxon>
        <taxon>Gunneridae</taxon>
        <taxon>Pentapetalae</taxon>
        <taxon>asterids</taxon>
        <taxon>campanulids</taxon>
        <taxon>Asterales</taxon>
        <taxon>Asteraceae</taxon>
        <taxon>Asteroideae</taxon>
        <taxon>Heliantheae alliance</taxon>
        <taxon>Millerieae</taxon>
        <taxon>Smallanthus</taxon>
    </lineage>
</organism>
<reference evidence="2" key="1">
    <citation type="journal article" date="2022" name="Mol. Ecol. Resour.">
        <title>The genomes of chicory, endive, great burdock and yacon provide insights into Asteraceae palaeo-polyploidization history and plant inulin production.</title>
        <authorList>
            <person name="Fan W."/>
            <person name="Wang S."/>
            <person name="Wang H."/>
            <person name="Wang A."/>
            <person name="Jiang F."/>
            <person name="Liu H."/>
            <person name="Zhao H."/>
            <person name="Xu D."/>
            <person name="Zhang Y."/>
        </authorList>
    </citation>
    <scope>NUCLEOTIDE SEQUENCE [LARGE SCALE GENOMIC DNA]</scope>
    <source>
        <strain evidence="2">cv. Yunnan</strain>
    </source>
</reference>